<organism evidence="2 3">
    <name type="scientific">Hoeflea ulvae</name>
    <dbReference type="NCBI Taxonomy" id="2983764"/>
    <lineage>
        <taxon>Bacteria</taxon>
        <taxon>Pseudomonadati</taxon>
        <taxon>Pseudomonadota</taxon>
        <taxon>Alphaproteobacteria</taxon>
        <taxon>Hyphomicrobiales</taxon>
        <taxon>Rhizobiaceae</taxon>
        <taxon>Hoeflea</taxon>
    </lineage>
</organism>
<dbReference type="RefSeq" id="WP_267612470.1">
    <property type="nucleotide sequence ID" value="NZ_JAOVZQ010000001.1"/>
</dbReference>
<sequence length="138" mass="15436">MRSASARPKSLIAEIWHSYRSLPGWVQIWVAFVLVPVNAASVAFMDEPMGVWVAMLANGAMLANLPVMLHERGFSKLMAVPHLLPWSALLVLIIWIQPLAGAYGLYLWGLFATDLLSLMFDYPDAVKWWRGERGVAGR</sequence>
<proteinExistence type="predicted"/>
<gene>
    <name evidence="2" type="ORF">OEG82_10870</name>
</gene>
<evidence type="ECO:0000256" key="1">
    <source>
        <dbReference type="SAM" id="Phobius"/>
    </source>
</evidence>
<comment type="caution">
    <text evidence="2">The sequence shown here is derived from an EMBL/GenBank/DDBJ whole genome shotgun (WGS) entry which is preliminary data.</text>
</comment>
<feature type="transmembrane region" description="Helical" evidence="1">
    <location>
        <begin position="49"/>
        <end position="67"/>
    </location>
</feature>
<evidence type="ECO:0000313" key="3">
    <source>
        <dbReference type="Proteomes" id="UP001081283"/>
    </source>
</evidence>
<dbReference type="EMBL" id="JAOVZQ010000001">
    <property type="protein sequence ID" value="MCY0094524.1"/>
    <property type="molecule type" value="Genomic_DNA"/>
</dbReference>
<reference evidence="2" key="1">
    <citation type="submission" date="2022-10" db="EMBL/GenBank/DDBJ databases">
        <title>Hoeflea sp. J2-29, isolated from marine algae.</title>
        <authorList>
            <person name="Kristyanto S."/>
            <person name="Kim J.M."/>
            <person name="Jeon C.O."/>
        </authorList>
    </citation>
    <scope>NUCLEOTIDE SEQUENCE</scope>
    <source>
        <strain evidence="2">J2-29</strain>
    </source>
</reference>
<keyword evidence="1" id="KW-1133">Transmembrane helix</keyword>
<keyword evidence="3" id="KW-1185">Reference proteome</keyword>
<name>A0ABT3YF44_9HYPH</name>
<dbReference type="Proteomes" id="UP001081283">
    <property type="component" value="Unassembled WGS sequence"/>
</dbReference>
<keyword evidence="1" id="KW-0472">Membrane</keyword>
<accession>A0ABT3YF44</accession>
<keyword evidence="1" id="KW-0812">Transmembrane</keyword>
<protein>
    <submittedName>
        <fullName evidence="2">Uncharacterized protein</fullName>
    </submittedName>
</protein>
<evidence type="ECO:0000313" key="2">
    <source>
        <dbReference type="EMBL" id="MCY0094524.1"/>
    </source>
</evidence>